<name>A0A7I7XE89_9MYCO</name>
<dbReference type="Pfam" id="PF20060">
    <property type="entry name" value="DUF6459"/>
    <property type="match status" value="1"/>
</dbReference>
<dbReference type="InterPro" id="IPR045596">
    <property type="entry name" value="DUF6459"/>
</dbReference>
<evidence type="ECO:0000313" key="3">
    <source>
        <dbReference type="Proteomes" id="UP000466517"/>
    </source>
</evidence>
<gene>
    <name evidence="2" type="ORF">MMAD_15060</name>
</gene>
<proteinExistence type="predicted"/>
<feature type="compositionally biased region" description="Pro residues" evidence="1">
    <location>
        <begin position="21"/>
        <end position="37"/>
    </location>
</feature>
<reference evidence="2 3" key="1">
    <citation type="journal article" date="2019" name="Emerg. Microbes Infect.">
        <title>Comprehensive subspecies identification of 175 nontuberculous mycobacteria species based on 7547 genomic profiles.</title>
        <authorList>
            <person name="Matsumoto Y."/>
            <person name="Kinjo T."/>
            <person name="Motooka D."/>
            <person name="Nabeya D."/>
            <person name="Jung N."/>
            <person name="Uechi K."/>
            <person name="Horii T."/>
            <person name="Iida T."/>
            <person name="Fujita J."/>
            <person name="Nakamura S."/>
        </authorList>
    </citation>
    <scope>NUCLEOTIDE SEQUENCE [LARGE SCALE GENOMIC DNA]</scope>
    <source>
        <strain evidence="2 3">JCM 13574</strain>
    </source>
</reference>
<dbReference type="Proteomes" id="UP000466517">
    <property type="component" value="Chromosome"/>
</dbReference>
<dbReference type="AlphaFoldDB" id="A0A7I7XE89"/>
<protein>
    <recommendedName>
        <fullName evidence="4">Alanine, arginine and proline rich protein</fullName>
    </recommendedName>
</protein>
<dbReference type="EMBL" id="AP022610">
    <property type="protein sequence ID" value="BBZ27211.1"/>
    <property type="molecule type" value="Genomic_DNA"/>
</dbReference>
<sequence>MPPPHPPAHRTSSISPVIDYEPPPVGAPAHGPCPTPSPAAMRRPTVRTLRPAPAAATPRRAEPPLPRAAAVFADTALRRVLEVTNRRRPVAQLRPLLVPGLYDAVASMVAHAPPGAAVLQRIRLRPAYTVDGETRAAEVFATYTRGPRTRAIAGRVELLEGQWKVTALQIG</sequence>
<evidence type="ECO:0000256" key="1">
    <source>
        <dbReference type="SAM" id="MobiDB-lite"/>
    </source>
</evidence>
<dbReference type="KEGG" id="mmag:MMAD_15060"/>
<feature type="region of interest" description="Disordered" evidence="1">
    <location>
        <begin position="1"/>
        <end position="45"/>
    </location>
</feature>
<evidence type="ECO:0000313" key="2">
    <source>
        <dbReference type="EMBL" id="BBZ27211.1"/>
    </source>
</evidence>
<evidence type="ECO:0008006" key="4">
    <source>
        <dbReference type="Google" id="ProtNLM"/>
    </source>
</evidence>
<accession>A0A7I7XE89</accession>
<keyword evidence="3" id="KW-1185">Reference proteome</keyword>
<organism evidence="2 3">
    <name type="scientific">Mycolicibacterium madagascariense</name>
    <dbReference type="NCBI Taxonomy" id="212765"/>
    <lineage>
        <taxon>Bacteria</taxon>
        <taxon>Bacillati</taxon>
        <taxon>Actinomycetota</taxon>
        <taxon>Actinomycetes</taxon>
        <taxon>Mycobacteriales</taxon>
        <taxon>Mycobacteriaceae</taxon>
        <taxon>Mycolicibacterium</taxon>
    </lineage>
</organism>